<dbReference type="EMBL" id="FUYQ01000008">
    <property type="protein sequence ID" value="SKB50489.1"/>
    <property type="molecule type" value="Genomic_DNA"/>
</dbReference>
<dbReference type="PANTHER" id="PTHR45663:SF11">
    <property type="entry name" value="GEO12009P1"/>
    <property type="match status" value="1"/>
</dbReference>
<evidence type="ECO:0000256" key="4">
    <source>
        <dbReference type="ARBA" id="ARBA00023284"/>
    </source>
</evidence>
<dbReference type="Proteomes" id="UP000190852">
    <property type="component" value="Unassembled WGS sequence"/>
</dbReference>
<keyword evidence="4" id="KW-0676">Redox-active center</keyword>
<accession>A0A1T5BTP7</accession>
<dbReference type="GO" id="GO:0045454">
    <property type="term" value="P:cell redox homeostasis"/>
    <property type="evidence" value="ECO:0007669"/>
    <property type="project" value="TreeGrafter"/>
</dbReference>
<dbReference type="CDD" id="cd02947">
    <property type="entry name" value="TRX_family"/>
    <property type="match status" value="1"/>
</dbReference>
<dbReference type="SUPFAM" id="SSF52833">
    <property type="entry name" value="Thioredoxin-like"/>
    <property type="match status" value="1"/>
</dbReference>
<protein>
    <submittedName>
        <fullName evidence="6">Thioredoxin</fullName>
    </submittedName>
</protein>
<dbReference type="PANTHER" id="PTHR45663">
    <property type="entry name" value="GEO12009P1"/>
    <property type="match status" value="1"/>
</dbReference>
<evidence type="ECO:0000256" key="3">
    <source>
        <dbReference type="ARBA" id="ARBA00023157"/>
    </source>
</evidence>
<organism evidence="6 7">
    <name type="scientific">Parabacteroides chartae</name>
    <dbReference type="NCBI Taxonomy" id="1037355"/>
    <lineage>
        <taxon>Bacteria</taxon>
        <taxon>Pseudomonadati</taxon>
        <taxon>Bacteroidota</taxon>
        <taxon>Bacteroidia</taxon>
        <taxon>Bacteroidales</taxon>
        <taxon>Tannerellaceae</taxon>
        <taxon>Parabacteroides</taxon>
    </lineage>
</organism>
<proteinExistence type="predicted"/>
<dbReference type="InterPro" id="IPR013766">
    <property type="entry name" value="Thioredoxin_domain"/>
</dbReference>
<evidence type="ECO:0000313" key="7">
    <source>
        <dbReference type="Proteomes" id="UP000190852"/>
    </source>
</evidence>
<dbReference type="GO" id="GO:0005829">
    <property type="term" value="C:cytosol"/>
    <property type="evidence" value="ECO:0007669"/>
    <property type="project" value="TreeGrafter"/>
</dbReference>
<dbReference type="RefSeq" id="WP_079683081.1">
    <property type="nucleotide sequence ID" value="NZ_FUYQ01000008.1"/>
</dbReference>
<dbReference type="Gene3D" id="3.40.30.10">
    <property type="entry name" value="Glutaredoxin"/>
    <property type="match status" value="1"/>
</dbReference>
<evidence type="ECO:0000259" key="5">
    <source>
        <dbReference type="PROSITE" id="PS51352"/>
    </source>
</evidence>
<keyword evidence="2" id="KW-0249">Electron transport</keyword>
<name>A0A1T5BTP7_9BACT</name>
<gene>
    <name evidence="6" type="ORF">SAMN05660349_01503</name>
</gene>
<feature type="domain" description="Thioredoxin" evidence="5">
    <location>
        <begin position="1"/>
        <end position="117"/>
    </location>
</feature>
<reference evidence="7" key="1">
    <citation type="submission" date="2017-02" db="EMBL/GenBank/DDBJ databases">
        <authorList>
            <person name="Varghese N."/>
            <person name="Submissions S."/>
        </authorList>
    </citation>
    <scope>NUCLEOTIDE SEQUENCE [LARGE SCALE GENOMIC DNA]</scope>
    <source>
        <strain evidence="7">DSM 24967</strain>
    </source>
</reference>
<evidence type="ECO:0000313" key="6">
    <source>
        <dbReference type="EMBL" id="SKB50489.1"/>
    </source>
</evidence>
<dbReference type="GO" id="GO:0015035">
    <property type="term" value="F:protein-disulfide reductase activity"/>
    <property type="evidence" value="ECO:0007669"/>
    <property type="project" value="TreeGrafter"/>
</dbReference>
<dbReference type="InterPro" id="IPR036249">
    <property type="entry name" value="Thioredoxin-like_sf"/>
</dbReference>
<keyword evidence="3" id="KW-1015">Disulfide bond</keyword>
<dbReference type="AlphaFoldDB" id="A0A1T5BTP7"/>
<sequence length="117" mass="13634">MSVPHLTTADYEQKVGDYKNVDKWSFKGERPCLVDFYTTWCVYCKNLNPILDDLKKEYAGKVDFYKVDLDKEPKLEEAYNIRTVPTLLLCRADGSYKQMLGTVSKLELKNIIEKELL</sequence>
<evidence type="ECO:0000256" key="1">
    <source>
        <dbReference type="ARBA" id="ARBA00022448"/>
    </source>
</evidence>
<dbReference type="Pfam" id="PF00085">
    <property type="entry name" value="Thioredoxin"/>
    <property type="match status" value="1"/>
</dbReference>
<dbReference type="InterPro" id="IPR017937">
    <property type="entry name" value="Thioredoxin_CS"/>
</dbReference>
<dbReference type="PROSITE" id="PS00194">
    <property type="entry name" value="THIOREDOXIN_1"/>
    <property type="match status" value="1"/>
</dbReference>
<dbReference type="PROSITE" id="PS51352">
    <property type="entry name" value="THIOREDOXIN_2"/>
    <property type="match status" value="1"/>
</dbReference>
<keyword evidence="1" id="KW-0813">Transport</keyword>
<evidence type="ECO:0000256" key="2">
    <source>
        <dbReference type="ARBA" id="ARBA00022982"/>
    </source>
</evidence>
<keyword evidence="7" id="KW-1185">Reference proteome</keyword>